<evidence type="ECO:0000256" key="2">
    <source>
        <dbReference type="ARBA" id="ARBA00022670"/>
    </source>
</evidence>
<proteinExistence type="inferred from homology"/>
<comment type="caution">
    <text evidence="7">The sequence shown here is derived from an EMBL/GenBank/DDBJ whole genome shotgun (WGS) entry which is preliminary data.</text>
</comment>
<evidence type="ECO:0000256" key="5">
    <source>
        <dbReference type="SAM" id="MobiDB-lite"/>
    </source>
</evidence>
<dbReference type="InterPro" id="IPR003653">
    <property type="entry name" value="Peptidase_C48_C"/>
</dbReference>
<keyword evidence="2" id="KW-0645">Protease</keyword>
<evidence type="ECO:0000259" key="6">
    <source>
        <dbReference type="PROSITE" id="PS50600"/>
    </source>
</evidence>
<dbReference type="GO" id="GO:0008234">
    <property type="term" value="F:cysteine-type peptidase activity"/>
    <property type="evidence" value="ECO:0007669"/>
    <property type="project" value="UniProtKB-KW"/>
</dbReference>
<feature type="region of interest" description="Disordered" evidence="5">
    <location>
        <begin position="155"/>
        <end position="177"/>
    </location>
</feature>
<dbReference type="AlphaFoldDB" id="A0A8J4F9E0"/>
<dbReference type="InterPro" id="IPR044613">
    <property type="entry name" value="Nep1/2-like"/>
</dbReference>
<evidence type="ECO:0000313" key="8">
    <source>
        <dbReference type="Proteomes" id="UP000747399"/>
    </source>
</evidence>
<dbReference type="PROSITE" id="PS50600">
    <property type="entry name" value="ULP_PROTEASE"/>
    <property type="match status" value="1"/>
</dbReference>
<feature type="compositionally biased region" description="Low complexity" evidence="5">
    <location>
        <begin position="159"/>
        <end position="174"/>
    </location>
</feature>
<organism evidence="7 8">
    <name type="scientific">Volvox africanus</name>
    <dbReference type="NCBI Taxonomy" id="51714"/>
    <lineage>
        <taxon>Eukaryota</taxon>
        <taxon>Viridiplantae</taxon>
        <taxon>Chlorophyta</taxon>
        <taxon>core chlorophytes</taxon>
        <taxon>Chlorophyceae</taxon>
        <taxon>CS clade</taxon>
        <taxon>Chlamydomonadales</taxon>
        <taxon>Volvocaceae</taxon>
        <taxon>Volvox</taxon>
    </lineage>
</organism>
<dbReference type="EMBL" id="BNCO01000077">
    <property type="protein sequence ID" value="GIL65692.1"/>
    <property type="molecule type" value="Genomic_DNA"/>
</dbReference>
<evidence type="ECO:0000256" key="3">
    <source>
        <dbReference type="ARBA" id="ARBA00022801"/>
    </source>
</evidence>
<dbReference type="Proteomes" id="UP000747399">
    <property type="component" value="Unassembled WGS sequence"/>
</dbReference>
<name>A0A8J4F9E0_9CHLO</name>
<sequence length="296" mass="32858">MMWKTEQKRAGELKVLDYHDVLLREQDVSLLEGPQWLNDQVVAFFFEYLSREGLRECQLPTSNPGQSPVRTFGPATTLQQPRRRTADDILLLPPATSFLLIHSPPEMATELLAPLKPDRKVLILFAVNDNSEVDVAAGGSHWTLLVYHRPSNTLRHYDSSPSSQSNRSGRNSRSAHAAGRLAHAVGPALTGARREGGGVNALPTLVEVPYMPRQTNCYDCGVYVLAVARAVCQWWVRGAGVEGAEGLEDIAKAEVEWNVQEREMRGWLTPAYVEGLRSEVLEIIRAKVARASIPEL</sequence>
<dbReference type="GO" id="GO:0000338">
    <property type="term" value="P:protein deneddylation"/>
    <property type="evidence" value="ECO:0007669"/>
    <property type="project" value="TreeGrafter"/>
</dbReference>
<gene>
    <name evidence="7" type="ORF">Vafri_19369</name>
</gene>
<feature type="domain" description="Ubiquitin-like protease family profile" evidence="6">
    <location>
        <begin position="21"/>
        <end position="231"/>
    </location>
</feature>
<dbReference type="PANTHER" id="PTHR46468:SF1">
    <property type="entry name" value="SENTRIN-SPECIFIC PROTEASE 8"/>
    <property type="match status" value="1"/>
</dbReference>
<keyword evidence="3" id="KW-0378">Hydrolase</keyword>
<dbReference type="SUPFAM" id="SSF54001">
    <property type="entry name" value="Cysteine proteinases"/>
    <property type="match status" value="1"/>
</dbReference>
<keyword evidence="4" id="KW-0788">Thiol protease</keyword>
<evidence type="ECO:0000313" key="7">
    <source>
        <dbReference type="EMBL" id="GIL65692.1"/>
    </source>
</evidence>
<accession>A0A8J4F9E0</accession>
<dbReference type="Gene3D" id="3.40.395.10">
    <property type="entry name" value="Adenoviral Proteinase, Chain A"/>
    <property type="match status" value="1"/>
</dbReference>
<dbReference type="InterPro" id="IPR038765">
    <property type="entry name" value="Papain-like_cys_pep_sf"/>
</dbReference>
<reference evidence="7" key="1">
    <citation type="journal article" date="2021" name="Proc. Natl. Acad. Sci. U.S.A.">
        <title>Three genomes in the algal genus Volvox reveal the fate of a haploid sex-determining region after a transition to homothallism.</title>
        <authorList>
            <person name="Yamamoto K."/>
            <person name="Hamaji T."/>
            <person name="Kawai-Toyooka H."/>
            <person name="Matsuzaki R."/>
            <person name="Takahashi F."/>
            <person name="Nishimura Y."/>
            <person name="Kawachi M."/>
            <person name="Noguchi H."/>
            <person name="Minakuchi Y."/>
            <person name="Umen J.G."/>
            <person name="Toyoda A."/>
            <person name="Nozaki H."/>
        </authorList>
    </citation>
    <scope>NUCLEOTIDE SEQUENCE</scope>
    <source>
        <strain evidence="7">NIES-3780</strain>
    </source>
</reference>
<protein>
    <recommendedName>
        <fullName evidence="6">Ubiquitin-like protease family profile domain-containing protein</fullName>
    </recommendedName>
</protein>
<dbReference type="GO" id="GO:0019784">
    <property type="term" value="F:deNEDDylase activity"/>
    <property type="evidence" value="ECO:0007669"/>
    <property type="project" value="InterPro"/>
</dbReference>
<dbReference type="PANTHER" id="PTHR46468">
    <property type="entry name" value="SENTRIN-SPECIFIC PROTEASE 8"/>
    <property type="match status" value="1"/>
</dbReference>
<dbReference type="Pfam" id="PF02902">
    <property type="entry name" value="Peptidase_C48"/>
    <property type="match status" value="1"/>
</dbReference>
<dbReference type="GO" id="GO:0006508">
    <property type="term" value="P:proteolysis"/>
    <property type="evidence" value="ECO:0007669"/>
    <property type="project" value="UniProtKB-KW"/>
</dbReference>
<keyword evidence="8" id="KW-1185">Reference proteome</keyword>
<comment type="similarity">
    <text evidence="1">Belongs to the peptidase C48 family.</text>
</comment>
<evidence type="ECO:0000256" key="4">
    <source>
        <dbReference type="ARBA" id="ARBA00022807"/>
    </source>
</evidence>
<evidence type="ECO:0000256" key="1">
    <source>
        <dbReference type="ARBA" id="ARBA00005234"/>
    </source>
</evidence>